<feature type="domain" description="PAC" evidence="11">
    <location>
        <begin position="228"/>
        <end position="280"/>
    </location>
</feature>
<dbReference type="PROSITE" id="PS50113">
    <property type="entry name" value="PAC"/>
    <property type="match status" value="4"/>
</dbReference>
<proteinExistence type="predicted"/>
<dbReference type="InterPro" id="IPR013655">
    <property type="entry name" value="PAS_fold_3"/>
</dbReference>
<dbReference type="InterPro" id="IPR000014">
    <property type="entry name" value="PAS"/>
</dbReference>
<dbReference type="NCBIfam" id="TIGR00229">
    <property type="entry name" value="sensory_box"/>
    <property type="match status" value="5"/>
</dbReference>
<keyword evidence="5" id="KW-0418">Kinase</keyword>
<dbReference type="Proteomes" id="UP000703674">
    <property type="component" value="Unassembled WGS sequence"/>
</dbReference>
<dbReference type="SUPFAM" id="SSF52172">
    <property type="entry name" value="CheY-like"/>
    <property type="match status" value="1"/>
</dbReference>
<dbReference type="CDD" id="cd00082">
    <property type="entry name" value="HisKA"/>
    <property type="match status" value="1"/>
</dbReference>
<dbReference type="PANTHER" id="PTHR43047">
    <property type="entry name" value="TWO-COMPONENT HISTIDINE PROTEIN KINASE"/>
    <property type="match status" value="1"/>
</dbReference>
<evidence type="ECO:0000256" key="1">
    <source>
        <dbReference type="ARBA" id="ARBA00000085"/>
    </source>
</evidence>
<feature type="domain" description="PAC" evidence="11">
    <location>
        <begin position="738"/>
        <end position="790"/>
    </location>
</feature>
<dbReference type="SMART" id="SM00091">
    <property type="entry name" value="PAS"/>
    <property type="match status" value="5"/>
</dbReference>
<dbReference type="InterPro" id="IPR001789">
    <property type="entry name" value="Sig_transdc_resp-reg_receiver"/>
</dbReference>
<dbReference type="SMART" id="SM00387">
    <property type="entry name" value="HATPase_c"/>
    <property type="match status" value="1"/>
</dbReference>
<dbReference type="InterPro" id="IPR001610">
    <property type="entry name" value="PAC"/>
</dbReference>
<dbReference type="PROSITE" id="PS50110">
    <property type="entry name" value="RESPONSE_REGULATORY"/>
    <property type="match status" value="1"/>
</dbReference>
<evidence type="ECO:0000256" key="5">
    <source>
        <dbReference type="ARBA" id="ARBA00022777"/>
    </source>
</evidence>
<evidence type="ECO:0000259" key="9">
    <source>
        <dbReference type="PROSITE" id="PS50110"/>
    </source>
</evidence>
<feature type="domain" description="PAS" evidence="10">
    <location>
        <begin position="281"/>
        <end position="353"/>
    </location>
</feature>
<dbReference type="SMART" id="SM00448">
    <property type="entry name" value="REC"/>
    <property type="match status" value="1"/>
</dbReference>
<dbReference type="PROSITE" id="PS50112">
    <property type="entry name" value="PAS"/>
    <property type="match status" value="2"/>
</dbReference>
<dbReference type="EMBL" id="JAAVJR010000003">
    <property type="protein sequence ID" value="NJW52463.1"/>
    <property type="molecule type" value="Genomic_DNA"/>
</dbReference>
<organism evidence="12 13">
    <name type="scientific">Salinimicrobium oceani</name>
    <dbReference type="NCBI Taxonomy" id="2722702"/>
    <lineage>
        <taxon>Bacteria</taxon>
        <taxon>Pseudomonadati</taxon>
        <taxon>Bacteroidota</taxon>
        <taxon>Flavobacteriia</taxon>
        <taxon>Flavobacteriales</taxon>
        <taxon>Flavobacteriaceae</taxon>
        <taxon>Salinimicrobium</taxon>
    </lineage>
</organism>
<dbReference type="EC" id="2.7.13.3" evidence="2"/>
<dbReference type="Gene3D" id="3.30.565.10">
    <property type="entry name" value="Histidine kinase-like ATPase, C-terminal domain"/>
    <property type="match status" value="1"/>
</dbReference>
<dbReference type="Pfam" id="PF00072">
    <property type="entry name" value="Response_reg"/>
    <property type="match status" value="1"/>
</dbReference>
<dbReference type="Gene3D" id="3.30.450.20">
    <property type="entry name" value="PAS domain"/>
    <property type="match status" value="6"/>
</dbReference>
<evidence type="ECO:0000256" key="2">
    <source>
        <dbReference type="ARBA" id="ARBA00012438"/>
    </source>
</evidence>
<evidence type="ECO:0000256" key="4">
    <source>
        <dbReference type="ARBA" id="ARBA00022679"/>
    </source>
</evidence>
<dbReference type="Pfam" id="PF08447">
    <property type="entry name" value="PAS_3"/>
    <property type="match status" value="3"/>
</dbReference>
<dbReference type="SMART" id="SM00086">
    <property type="entry name" value="PAC"/>
    <property type="match status" value="6"/>
</dbReference>
<comment type="caution">
    <text evidence="12">The sequence shown here is derived from an EMBL/GenBank/DDBJ whole genome shotgun (WGS) entry which is preliminary data.</text>
</comment>
<keyword evidence="13" id="KW-1185">Reference proteome</keyword>
<dbReference type="InterPro" id="IPR003661">
    <property type="entry name" value="HisK_dim/P_dom"/>
</dbReference>
<dbReference type="Gene3D" id="1.10.287.130">
    <property type="match status" value="1"/>
</dbReference>
<sequence length="1176" mass="133846">MMDPDTRTRDQLISALKDLQGENELLAARLKNDLEADLLFEGLAGQIHELLLVHDAAGKILRTNPQAEELGYSRQEFAGMHINEILKEVRFSEGSINGQFLQAGAQRVMEVEVIKKDGSFLRANLSWRCTKNENSMLYMLLLEEKILTVKVAEHKGLMRMAGEKARLGGWSVDLENNKLYWSDEIARIHETPVGHVPEISEAINFYTPEWREKILKVFSSCVEEGLAYDEEMEIRTAKGNRLWVRTIGEPIRNENDKIVGVHGAFQDISDRKKLETRLRENEFLLSKAQEIANLGSWSLDLKENNLIWSDQMFKITGIEKEGFNGNYQAFLEVVHPEDREKVDEIYTTSVKESAPGYEIVHRIIHRVTGETRYLLEKCQHIKDRYGEIISSIGMTHDITEQKHAAEALKSIGEEKTNLLNRYEEAQCTAKIGSWEWDLSSQEVWWSKQLYDIFDLIPGQYAPSLEGNALYVHPEDRDSYHQAAFKSIEEKTELNYDLRIISEKGVMKHCNSRARVDYGADGKATRMYGTFSDITGRKKAELEVLKSKKELEDFFENDISADYVSSVNGEILSYNKTFLEFFGLDKIPEGKGITITSFYKRPEDRRLLLQDVEKFKKVKNRELEFFIEGQEKYALVNAIGIFEEGELKKVRGYIVDITAQKNAEEELTKLSVAVEQNPVAMIITDREARITYVNPQTTRLTGYTFDELLGENPRIFNSGENSKALYADLWKTISSGRVWQGELRNKKKNDELYWEHITISPIRNSKGRTTSYIAVKEDVTRLKELTDDLLVAKERAEESDRLKTAFLTNVSHEIRTPMNGILGFAELLRDPLIAGEQQQHYLRMIEESGERMLNIINDIIDISKIESGELKTLISEVNINRTLEFACSFFEPEVQKKGLRLSCHFASRGEDICIMTDGEKFNAIVLNLLKNAVKYTDHGEIEIGFSLEGDMVKCYVKDTGIGVAPDKREAIFDRFVQAEIVDKKARQGAGLGLSICKAYVTLLGGNIWVAPNAAGDSVENEGSTFYFTLPYEVPQSTEPAAEIFPDAEEPEDFPKLKILIAEDDRISSIIISNFIKDHCREILQARDGKAAVALALEHEDLDLILMDVQMPELNGHQATREIRKFNNEVVIIAQTAYTLADDAEKALAAGCDHYLSKPVRKQELIGLMQKCFGVSRK</sequence>
<dbReference type="InterPro" id="IPR036097">
    <property type="entry name" value="HisK_dim/P_sf"/>
</dbReference>
<reference evidence="12 13" key="1">
    <citation type="submission" date="2020-03" db="EMBL/GenBank/DDBJ databases">
        <title>Salinimicrobium sp. nov, isolated from SCS.</title>
        <authorList>
            <person name="Cao W.R."/>
        </authorList>
    </citation>
    <scope>NUCLEOTIDE SEQUENCE [LARGE SCALE GENOMIC DNA]</scope>
    <source>
        <strain evidence="13">J15B91</strain>
    </source>
</reference>
<dbReference type="Gene3D" id="2.10.70.100">
    <property type="match status" value="2"/>
</dbReference>
<feature type="domain" description="Response regulatory" evidence="9">
    <location>
        <begin position="1056"/>
        <end position="1171"/>
    </location>
</feature>
<feature type="modified residue" description="4-aspartylphosphate" evidence="6">
    <location>
        <position position="1106"/>
    </location>
</feature>
<dbReference type="SUPFAM" id="SSF55785">
    <property type="entry name" value="PYP-like sensor domain (PAS domain)"/>
    <property type="match status" value="6"/>
</dbReference>
<dbReference type="PROSITE" id="PS50109">
    <property type="entry name" value="HIS_KIN"/>
    <property type="match status" value="1"/>
</dbReference>
<dbReference type="CDD" id="cd17546">
    <property type="entry name" value="REC_hyHK_CKI1_RcsC-like"/>
    <property type="match status" value="1"/>
</dbReference>
<feature type="coiled-coil region" evidence="7">
    <location>
        <begin position="9"/>
        <end position="36"/>
    </location>
</feature>
<dbReference type="SUPFAM" id="SSF47384">
    <property type="entry name" value="Homodimeric domain of signal transducing histidine kinase"/>
    <property type="match status" value="1"/>
</dbReference>
<accession>A0ABX1D1B1</accession>
<gene>
    <name evidence="12" type="ORF">HC175_05980</name>
</gene>
<evidence type="ECO:0000256" key="7">
    <source>
        <dbReference type="SAM" id="Coils"/>
    </source>
</evidence>
<keyword evidence="7" id="KW-0175">Coiled coil</keyword>
<dbReference type="PRINTS" id="PR00344">
    <property type="entry name" value="BCTRLSENSOR"/>
</dbReference>
<evidence type="ECO:0000313" key="12">
    <source>
        <dbReference type="EMBL" id="NJW52463.1"/>
    </source>
</evidence>
<keyword evidence="3 6" id="KW-0597">Phosphoprotein</keyword>
<dbReference type="SMART" id="SM00388">
    <property type="entry name" value="HisKA"/>
    <property type="match status" value="1"/>
</dbReference>
<feature type="domain" description="PAS" evidence="10">
    <location>
        <begin position="665"/>
        <end position="711"/>
    </location>
</feature>
<comment type="catalytic activity">
    <reaction evidence="1">
        <text>ATP + protein L-histidine = ADP + protein N-phospho-L-histidine.</text>
        <dbReference type="EC" id="2.7.13.3"/>
    </reaction>
</comment>
<dbReference type="InterPro" id="IPR004358">
    <property type="entry name" value="Sig_transdc_His_kin-like_C"/>
</dbReference>
<dbReference type="Gene3D" id="3.40.50.2300">
    <property type="match status" value="1"/>
</dbReference>
<dbReference type="InterPro" id="IPR036890">
    <property type="entry name" value="HATPase_C_sf"/>
</dbReference>
<dbReference type="InterPro" id="IPR003594">
    <property type="entry name" value="HATPase_dom"/>
</dbReference>
<dbReference type="Pfam" id="PF02518">
    <property type="entry name" value="HATPase_c"/>
    <property type="match status" value="1"/>
</dbReference>
<dbReference type="Pfam" id="PF00512">
    <property type="entry name" value="HisKA"/>
    <property type="match status" value="1"/>
</dbReference>
<keyword evidence="4" id="KW-0808">Transferase</keyword>
<feature type="domain" description="PAC" evidence="11">
    <location>
        <begin position="357"/>
        <end position="410"/>
    </location>
</feature>
<protein>
    <recommendedName>
        <fullName evidence="2">histidine kinase</fullName>
        <ecNumber evidence="2">2.7.13.3</ecNumber>
    </recommendedName>
</protein>
<evidence type="ECO:0000259" key="10">
    <source>
        <dbReference type="PROSITE" id="PS50112"/>
    </source>
</evidence>
<name>A0ABX1D1B1_9FLAO</name>
<evidence type="ECO:0000259" key="11">
    <source>
        <dbReference type="PROSITE" id="PS50113"/>
    </source>
</evidence>
<dbReference type="CDD" id="cd00130">
    <property type="entry name" value="PAS"/>
    <property type="match status" value="4"/>
</dbReference>
<dbReference type="SUPFAM" id="SSF55874">
    <property type="entry name" value="ATPase domain of HSP90 chaperone/DNA topoisomerase II/histidine kinase"/>
    <property type="match status" value="1"/>
</dbReference>
<evidence type="ECO:0000256" key="3">
    <source>
        <dbReference type="ARBA" id="ARBA00022553"/>
    </source>
</evidence>
<dbReference type="Pfam" id="PF13426">
    <property type="entry name" value="PAS_9"/>
    <property type="match status" value="3"/>
</dbReference>
<feature type="domain" description="Histidine kinase" evidence="8">
    <location>
        <begin position="808"/>
        <end position="1032"/>
    </location>
</feature>
<dbReference type="InterPro" id="IPR000700">
    <property type="entry name" value="PAS-assoc_C"/>
</dbReference>
<dbReference type="InterPro" id="IPR035965">
    <property type="entry name" value="PAS-like_dom_sf"/>
</dbReference>
<evidence type="ECO:0000256" key="6">
    <source>
        <dbReference type="PROSITE-ProRule" id="PRU00169"/>
    </source>
</evidence>
<evidence type="ECO:0000259" key="8">
    <source>
        <dbReference type="PROSITE" id="PS50109"/>
    </source>
</evidence>
<evidence type="ECO:0000313" key="13">
    <source>
        <dbReference type="Proteomes" id="UP000703674"/>
    </source>
</evidence>
<dbReference type="RefSeq" id="WP_168137587.1">
    <property type="nucleotide sequence ID" value="NZ_JAAVJR010000003.1"/>
</dbReference>
<dbReference type="InterPro" id="IPR005467">
    <property type="entry name" value="His_kinase_dom"/>
</dbReference>
<dbReference type="PANTHER" id="PTHR43047:SF64">
    <property type="entry name" value="HISTIDINE KINASE CONTAINING CHEY-HOMOLOGOUS RECEIVER DOMAIN AND PAS DOMAIN-RELATED"/>
    <property type="match status" value="1"/>
</dbReference>
<feature type="domain" description="PAC" evidence="11">
    <location>
        <begin position="493"/>
        <end position="545"/>
    </location>
</feature>
<dbReference type="InterPro" id="IPR011006">
    <property type="entry name" value="CheY-like_superfamily"/>
</dbReference>